<organism evidence="1 2">
    <name type="scientific">Pegethrix bostrychoides GSE-TBD4-15B</name>
    <dbReference type="NCBI Taxonomy" id="2839662"/>
    <lineage>
        <taxon>Bacteria</taxon>
        <taxon>Bacillati</taxon>
        <taxon>Cyanobacteriota</taxon>
        <taxon>Cyanophyceae</taxon>
        <taxon>Oculatellales</taxon>
        <taxon>Oculatellaceae</taxon>
        <taxon>Pegethrix</taxon>
    </lineage>
</organism>
<dbReference type="EMBL" id="JAHHHV010000048">
    <property type="protein sequence ID" value="MBW4465537.1"/>
    <property type="molecule type" value="Genomic_DNA"/>
</dbReference>
<comment type="caution">
    <text evidence="1">The sequence shown here is derived from an EMBL/GenBank/DDBJ whole genome shotgun (WGS) entry which is preliminary data.</text>
</comment>
<reference evidence="1" key="1">
    <citation type="submission" date="2021-05" db="EMBL/GenBank/DDBJ databases">
        <authorList>
            <person name="Pietrasiak N."/>
            <person name="Ward R."/>
            <person name="Stajich J.E."/>
            <person name="Kurbessoian T."/>
        </authorList>
    </citation>
    <scope>NUCLEOTIDE SEQUENCE</scope>
    <source>
        <strain evidence="1">GSE-TBD4-15B</strain>
    </source>
</reference>
<dbReference type="Proteomes" id="UP000707356">
    <property type="component" value="Unassembled WGS sequence"/>
</dbReference>
<evidence type="ECO:0000313" key="1">
    <source>
        <dbReference type="EMBL" id="MBW4465537.1"/>
    </source>
</evidence>
<sequence>MSIVATKKRKPEIRVFVEEDLDRLLKALSGIKDTSLSGLVNEAIEFYINHNTEIQNLIERFNLEDLSNLDE</sequence>
<accession>A0A951PA28</accession>
<proteinExistence type="predicted"/>
<gene>
    <name evidence="1" type="ORF">KME07_08860</name>
</gene>
<evidence type="ECO:0000313" key="2">
    <source>
        <dbReference type="Proteomes" id="UP000707356"/>
    </source>
</evidence>
<reference evidence="1" key="2">
    <citation type="journal article" date="2022" name="Microbiol. Resour. Announc.">
        <title>Metagenome Sequencing to Explore Phylogenomics of Terrestrial Cyanobacteria.</title>
        <authorList>
            <person name="Ward R.D."/>
            <person name="Stajich J.E."/>
            <person name="Johansen J.R."/>
            <person name="Huntemann M."/>
            <person name="Clum A."/>
            <person name="Foster B."/>
            <person name="Foster B."/>
            <person name="Roux S."/>
            <person name="Palaniappan K."/>
            <person name="Varghese N."/>
            <person name="Mukherjee S."/>
            <person name="Reddy T.B.K."/>
            <person name="Daum C."/>
            <person name="Copeland A."/>
            <person name="Chen I.A."/>
            <person name="Ivanova N.N."/>
            <person name="Kyrpides N.C."/>
            <person name="Shapiro N."/>
            <person name="Eloe-Fadrosh E.A."/>
            <person name="Pietrasiak N."/>
        </authorList>
    </citation>
    <scope>NUCLEOTIDE SEQUENCE</scope>
    <source>
        <strain evidence="1">GSE-TBD4-15B</strain>
    </source>
</reference>
<dbReference type="AlphaFoldDB" id="A0A951PA28"/>
<name>A0A951PA28_9CYAN</name>
<protein>
    <submittedName>
        <fullName evidence="1">Uncharacterized protein</fullName>
    </submittedName>
</protein>